<dbReference type="OMA" id="PPPSECC"/>
<evidence type="ECO:0000256" key="6">
    <source>
        <dbReference type="SAM" id="MobiDB-lite"/>
    </source>
</evidence>
<dbReference type="PROSITE" id="PS50888">
    <property type="entry name" value="BHLH"/>
    <property type="match status" value="1"/>
</dbReference>
<dbReference type="GeneID" id="110244434"/>
<protein>
    <recommendedName>
        <fullName evidence="7">BHLH domain-containing protein</fullName>
    </recommendedName>
</protein>
<dbReference type="GO" id="GO:0046983">
    <property type="term" value="F:protein dimerization activity"/>
    <property type="evidence" value="ECO:0007669"/>
    <property type="project" value="InterPro"/>
</dbReference>
<evidence type="ECO:0000313" key="9">
    <source>
        <dbReference type="Proteomes" id="UP000887567"/>
    </source>
</evidence>
<dbReference type="InterPro" id="IPR036638">
    <property type="entry name" value="HLH_DNA-bd_sf"/>
</dbReference>
<dbReference type="FunFam" id="4.10.280.10:FF:000009">
    <property type="entry name" value="Transcription factor HES-1"/>
    <property type="match status" value="1"/>
</dbReference>
<organism evidence="8 9">
    <name type="scientific">Exaiptasia diaphana</name>
    <name type="common">Tropical sea anemone</name>
    <name type="synonym">Aiptasia pulchella</name>
    <dbReference type="NCBI Taxonomy" id="2652724"/>
    <lineage>
        <taxon>Eukaryota</taxon>
        <taxon>Metazoa</taxon>
        <taxon>Cnidaria</taxon>
        <taxon>Anthozoa</taxon>
        <taxon>Hexacorallia</taxon>
        <taxon>Actiniaria</taxon>
        <taxon>Aiptasiidae</taxon>
        <taxon>Exaiptasia</taxon>
    </lineage>
</organism>
<evidence type="ECO:0000256" key="2">
    <source>
        <dbReference type="ARBA" id="ARBA00023015"/>
    </source>
</evidence>
<keyword evidence="4" id="KW-0804">Transcription</keyword>
<dbReference type="AlphaFoldDB" id="A0A913XLN8"/>
<evidence type="ECO:0000256" key="3">
    <source>
        <dbReference type="ARBA" id="ARBA00023125"/>
    </source>
</evidence>
<feature type="region of interest" description="Disordered" evidence="6">
    <location>
        <begin position="207"/>
        <end position="240"/>
    </location>
</feature>
<evidence type="ECO:0000256" key="4">
    <source>
        <dbReference type="ARBA" id="ARBA00023163"/>
    </source>
</evidence>
<keyword evidence="2" id="KW-0805">Transcription regulation</keyword>
<dbReference type="Proteomes" id="UP000887567">
    <property type="component" value="Unplaced"/>
</dbReference>
<evidence type="ECO:0000256" key="5">
    <source>
        <dbReference type="ARBA" id="ARBA00023242"/>
    </source>
</evidence>
<evidence type="ECO:0000259" key="7">
    <source>
        <dbReference type="PROSITE" id="PS50888"/>
    </source>
</evidence>
<dbReference type="InterPro" id="IPR050370">
    <property type="entry name" value="HES_HEY"/>
</dbReference>
<dbReference type="EnsemblMetazoa" id="XM_021050641.2">
    <property type="protein sequence ID" value="XP_020906300.1"/>
    <property type="gene ID" value="LOC110244434"/>
</dbReference>
<keyword evidence="5" id="KW-0539">Nucleus</keyword>
<dbReference type="KEGG" id="epa:110244434"/>
<dbReference type="RefSeq" id="XP_020906300.1">
    <property type="nucleotide sequence ID" value="XM_021050641.2"/>
</dbReference>
<sequence>MATLQSNISQAISEQHDFVGKIISDRRKTKKPLMEKLRRDRINTSLNEMKILVLESLNKDVSRYSKMEKADILEMTVKFLRDMNSQGRVKRAPMTWAEYQAGYNQCSLELMRNMSATTTATPIQPNDLQMHGKIFTHVPIGYHGNTHVSSHPPTFILPNSTAPLSPSPVSLTTGKIPAVVWVPIPSPPPSPSNKTTLGTQPTVFHKTEHKQSLVQESQSIKTKTSSKTPSLSTPTMWRPW</sequence>
<accession>A0A913XLN8</accession>
<dbReference type="OrthoDB" id="6085656at2759"/>
<keyword evidence="9" id="KW-1185">Reference proteome</keyword>
<dbReference type="SUPFAM" id="SSF47459">
    <property type="entry name" value="HLH, helix-loop-helix DNA-binding domain"/>
    <property type="match status" value="1"/>
</dbReference>
<feature type="domain" description="BHLH" evidence="7">
    <location>
        <begin position="26"/>
        <end position="83"/>
    </location>
</feature>
<dbReference type="Gene3D" id="4.10.280.10">
    <property type="entry name" value="Helix-loop-helix DNA-binding domain"/>
    <property type="match status" value="1"/>
</dbReference>
<dbReference type="InterPro" id="IPR011598">
    <property type="entry name" value="bHLH_dom"/>
</dbReference>
<comment type="subcellular location">
    <subcellularLocation>
        <location evidence="1">Nucleus</location>
    </subcellularLocation>
</comment>
<dbReference type="Pfam" id="PF00010">
    <property type="entry name" value="HLH"/>
    <property type="match status" value="1"/>
</dbReference>
<proteinExistence type="predicted"/>
<evidence type="ECO:0000313" key="8">
    <source>
        <dbReference type="EnsemblMetazoa" id="XP_020906300.1"/>
    </source>
</evidence>
<dbReference type="GO" id="GO:0005634">
    <property type="term" value="C:nucleus"/>
    <property type="evidence" value="ECO:0007669"/>
    <property type="project" value="UniProtKB-SubCell"/>
</dbReference>
<name>A0A913XLN8_EXADI</name>
<feature type="compositionally biased region" description="Low complexity" evidence="6">
    <location>
        <begin position="219"/>
        <end position="240"/>
    </location>
</feature>
<dbReference type="CDD" id="cd11410">
    <property type="entry name" value="bHLH_O_HES"/>
    <property type="match status" value="1"/>
</dbReference>
<dbReference type="SMART" id="SM00353">
    <property type="entry name" value="HLH"/>
    <property type="match status" value="1"/>
</dbReference>
<reference evidence="8" key="1">
    <citation type="submission" date="2022-11" db="UniProtKB">
        <authorList>
            <consortium name="EnsemblMetazoa"/>
        </authorList>
    </citation>
    <scope>IDENTIFICATION</scope>
</reference>
<keyword evidence="3" id="KW-0238">DNA-binding</keyword>
<dbReference type="PANTHER" id="PTHR10985">
    <property type="entry name" value="BASIC HELIX-LOOP-HELIX TRANSCRIPTION FACTOR, HES-RELATED"/>
    <property type="match status" value="1"/>
</dbReference>
<evidence type="ECO:0000256" key="1">
    <source>
        <dbReference type="ARBA" id="ARBA00004123"/>
    </source>
</evidence>
<dbReference type="GO" id="GO:0003677">
    <property type="term" value="F:DNA binding"/>
    <property type="evidence" value="ECO:0007669"/>
    <property type="project" value="UniProtKB-KW"/>
</dbReference>